<sequence>MGTATQPPHERRGKPIKDALLSNFKLELAPFEPKSIHVSAHDVIPPGRTCPLIYIAPRDLRLRAHNQQNFSGGEALCDTRDFSPNKPCDSDDSNRASFCDFGIALQSLVASAYPTADPNTQDLLARDQFITHVGSRDLWVSLRSAKPVTLEAAINLASKLELIRDLENRHLVPNAKDLVVSEQKPNGEQIDTLWKGFSKRSLQTAVSALGAGQANSAPAAPLSTSGLHPGCTACNTIVKSEAWEQRGMLGVWM</sequence>
<proteinExistence type="predicted"/>
<dbReference type="Proteomes" id="UP001174136">
    <property type="component" value="Unassembled WGS sequence"/>
</dbReference>
<gene>
    <name evidence="1" type="ORF">N1851_033191</name>
</gene>
<dbReference type="AlphaFoldDB" id="A0AA47NMZ2"/>
<evidence type="ECO:0000313" key="1">
    <source>
        <dbReference type="EMBL" id="KAK0132001.1"/>
    </source>
</evidence>
<protein>
    <submittedName>
        <fullName evidence="1">Uncharacterized protein</fullName>
    </submittedName>
</protein>
<accession>A0AA47NMZ2</accession>
<reference evidence="1" key="1">
    <citation type="journal article" date="2023" name="Front. Mar. Sci.">
        <title>A new Merluccius polli reference genome to investigate the effects of global change in West African waters.</title>
        <authorList>
            <person name="Mateo J.L."/>
            <person name="Blanco-Fernandez C."/>
            <person name="Garcia-Vazquez E."/>
            <person name="Machado-Schiaffino G."/>
        </authorList>
    </citation>
    <scope>NUCLEOTIDE SEQUENCE</scope>
    <source>
        <strain evidence="1">C29</strain>
        <tissue evidence="1">Fin</tissue>
    </source>
</reference>
<dbReference type="EMBL" id="JAOPHQ010006306">
    <property type="protein sequence ID" value="KAK0132001.1"/>
    <property type="molecule type" value="Genomic_DNA"/>
</dbReference>
<name>A0AA47NMZ2_MERPO</name>
<evidence type="ECO:0000313" key="2">
    <source>
        <dbReference type="Proteomes" id="UP001174136"/>
    </source>
</evidence>
<organism evidence="1 2">
    <name type="scientific">Merluccius polli</name>
    <name type="common">Benguela hake</name>
    <name type="synonym">Merluccius cadenati</name>
    <dbReference type="NCBI Taxonomy" id="89951"/>
    <lineage>
        <taxon>Eukaryota</taxon>
        <taxon>Metazoa</taxon>
        <taxon>Chordata</taxon>
        <taxon>Craniata</taxon>
        <taxon>Vertebrata</taxon>
        <taxon>Euteleostomi</taxon>
        <taxon>Actinopterygii</taxon>
        <taxon>Neopterygii</taxon>
        <taxon>Teleostei</taxon>
        <taxon>Neoteleostei</taxon>
        <taxon>Acanthomorphata</taxon>
        <taxon>Zeiogadaria</taxon>
        <taxon>Gadariae</taxon>
        <taxon>Gadiformes</taxon>
        <taxon>Gadoidei</taxon>
        <taxon>Merlucciidae</taxon>
        <taxon>Merluccius</taxon>
    </lineage>
</organism>
<comment type="caution">
    <text evidence="1">The sequence shown here is derived from an EMBL/GenBank/DDBJ whole genome shotgun (WGS) entry which is preliminary data.</text>
</comment>
<keyword evidence="2" id="KW-1185">Reference proteome</keyword>